<keyword evidence="1" id="KW-0472">Membrane</keyword>
<keyword evidence="1" id="KW-0812">Transmembrane</keyword>
<keyword evidence="1" id="KW-1133">Transmembrane helix</keyword>
<feature type="transmembrane region" description="Helical" evidence="1">
    <location>
        <begin position="138"/>
        <end position="159"/>
    </location>
</feature>
<dbReference type="AlphaFoldDB" id="A0A368LPE8"/>
<organism evidence="2 3">
    <name type="scientific">Vibrio casei</name>
    <dbReference type="NCBI Taxonomy" id="673372"/>
    <lineage>
        <taxon>Bacteria</taxon>
        <taxon>Pseudomonadati</taxon>
        <taxon>Pseudomonadota</taxon>
        <taxon>Gammaproteobacteria</taxon>
        <taxon>Vibrionales</taxon>
        <taxon>Vibrionaceae</taxon>
        <taxon>Vibrio</taxon>
    </lineage>
</organism>
<feature type="transmembrane region" description="Helical" evidence="1">
    <location>
        <begin position="21"/>
        <end position="42"/>
    </location>
</feature>
<evidence type="ECO:0000313" key="2">
    <source>
        <dbReference type="EMBL" id="RCS73636.1"/>
    </source>
</evidence>
<protein>
    <submittedName>
        <fullName evidence="2">DUF2254 domain-containing protein</fullName>
    </submittedName>
</protein>
<dbReference type="GeneID" id="303188945"/>
<gene>
    <name evidence="2" type="ORF">CIK83_08435</name>
</gene>
<evidence type="ECO:0000313" key="3">
    <source>
        <dbReference type="Proteomes" id="UP000252479"/>
    </source>
</evidence>
<dbReference type="InterPro" id="IPR018723">
    <property type="entry name" value="DUF2254_membrane"/>
</dbReference>
<dbReference type="RefSeq" id="WP_086958013.1">
    <property type="nucleotide sequence ID" value="NZ_AP018680.1"/>
</dbReference>
<keyword evidence="3" id="KW-1185">Reference proteome</keyword>
<evidence type="ECO:0000256" key="1">
    <source>
        <dbReference type="SAM" id="Phobius"/>
    </source>
</evidence>
<feature type="transmembrane region" description="Helical" evidence="1">
    <location>
        <begin position="62"/>
        <end position="88"/>
    </location>
</feature>
<accession>A0A368LPE8</accession>
<dbReference type="Pfam" id="PF10011">
    <property type="entry name" value="DUF2254"/>
    <property type="match status" value="1"/>
</dbReference>
<proteinExistence type="predicted"/>
<sequence>MAASFSRDHARFMFNRLKDKLWVKPLWMCICSILAVFVAKFADHIDTGLYILPVSFDSLVTLLEIMASSMLVIATFSVGSMVSAYASASTSATPRSFTVVVSDDVSKNALSRFIGSFIFSIVGLTAVKNDFFEVSGLFVLFILTGLVFALVILTFIRWVDRLARLGRVGSTVDRVESVAMDALIRQRNAPNLSGAPCVDINQGEPVVATKVGYVQHVDVSRLHHWAEKHDVHVVLASLPGDFVAPGTILARVITLDKQVSNKPTDETELDSNDFDYKGVIASFQIGVDRLFDDDPRFGLIVLSEIASKALSPAVNDPGSAIKVIGSMVRLFATWSGPVQESDEQESCYDRVQVPEVKISDMFNDAFTPIARDGAGCLEVVTHLQKAFVALHLLGDEPLKAAAKHHAEMSLKRSQLALDLPEDILAVRQISLFSGSDVDRDNSSQHAQE</sequence>
<name>A0A368LPE8_9VIBR</name>
<reference evidence="2 3" key="1">
    <citation type="journal article" date="2017" name="Elife">
        <title>Extensive horizontal gene transfer in cheese-associated bacteria.</title>
        <authorList>
            <person name="Bonham K.S."/>
            <person name="Wolfe B.E."/>
            <person name="Dutton R.J."/>
        </authorList>
    </citation>
    <scope>NUCLEOTIDE SEQUENCE [LARGE SCALE GENOMIC DNA]</scope>
    <source>
        <strain evidence="2 3">JB196</strain>
    </source>
</reference>
<comment type="caution">
    <text evidence="2">The sequence shown here is derived from an EMBL/GenBank/DDBJ whole genome shotgun (WGS) entry which is preliminary data.</text>
</comment>
<dbReference type="Proteomes" id="UP000252479">
    <property type="component" value="Unassembled WGS sequence"/>
</dbReference>
<dbReference type="EMBL" id="QPGL01000001">
    <property type="protein sequence ID" value="RCS73636.1"/>
    <property type="molecule type" value="Genomic_DNA"/>
</dbReference>
<dbReference type="OrthoDB" id="2955631at2"/>
<feature type="transmembrane region" description="Helical" evidence="1">
    <location>
        <begin position="109"/>
        <end position="126"/>
    </location>
</feature>